<dbReference type="STRING" id="1471761.B0W44_14745"/>
<keyword evidence="4" id="KW-1185">Reference proteome</keyword>
<keyword evidence="1" id="KW-0862">Zinc</keyword>
<evidence type="ECO:0000256" key="1">
    <source>
        <dbReference type="ARBA" id="ARBA00022833"/>
    </source>
</evidence>
<gene>
    <name evidence="3" type="ORF">B0W44_14745</name>
</gene>
<dbReference type="InterPro" id="IPR036866">
    <property type="entry name" value="RibonucZ/Hydroxyglut_hydro"/>
</dbReference>
<evidence type="ECO:0000313" key="3">
    <source>
        <dbReference type="EMBL" id="AQS56816.1"/>
    </source>
</evidence>
<proteinExistence type="predicted"/>
<dbReference type="Pfam" id="PF12706">
    <property type="entry name" value="Lactamase_B_2"/>
    <property type="match status" value="1"/>
</dbReference>
<accession>A0A1U9K9X4</accession>
<dbReference type="Proteomes" id="UP000188603">
    <property type="component" value="Chromosome"/>
</dbReference>
<dbReference type="PANTHER" id="PTHR46018:SF4">
    <property type="entry name" value="METALLO-HYDROLASE YHFI-RELATED"/>
    <property type="match status" value="1"/>
</dbReference>
<dbReference type="Gene3D" id="3.60.15.10">
    <property type="entry name" value="Ribonuclease Z/Hydroxyacylglutathione hydrolase-like"/>
    <property type="match status" value="1"/>
</dbReference>
<dbReference type="CDD" id="cd07716">
    <property type="entry name" value="RNaseZ_short-form-like_MBL-fold"/>
    <property type="match status" value="1"/>
</dbReference>
<dbReference type="EMBL" id="CP019699">
    <property type="protein sequence ID" value="AQS56816.1"/>
    <property type="molecule type" value="Genomic_DNA"/>
</dbReference>
<organism evidence="3 4">
    <name type="scientific">Novibacillus thermophilus</name>
    <dbReference type="NCBI Taxonomy" id="1471761"/>
    <lineage>
        <taxon>Bacteria</taxon>
        <taxon>Bacillati</taxon>
        <taxon>Bacillota</taxon>
        <taxon>Bacilli</taxon>
        <taxon>Bacillales</taxon>
        <taxon>Thermoactinomycetaceae</taxon>
        <taxon>Novibacillus</taxon>
    </lineage>
</organism>
<dbReference type="SUPFAM" id="SSF56281">
    <property type="entry name" value="Metallo-hydrolase/oxidoreductase"/>
    <property type="match status" value="1"/>
</dbReference>
<dbReference type="PANTHER" id="PTHR46018">
    <property type="entry name" value="ZINC PHOSPHODIESTERASE ELAC PROTEIN 1"/>
    <property type="match status" value="1"/>
</dbReference>
<dbReference type="KEGG" id="ntr:B0W44_14745"/>
<dbReference type="GO" id="GO:0042781">
    <property type="term" value="F:3'-tRNA processing endoribonuclease activity"/>
    <property type="evidence" value="ECO:0007669"/>
    <property type="project" value="TreeGrafter"/>
</dbReference>
<dbReference type="SMART" id="SM00849">
    <property type="entry name" value="Lactamase_B"/>
    <property type="match status" value="1"/>
</dbReference>
<dbReference type="OrthoDB" id="9794898at2"/>
<reference evidence="3 4" key="1">
    <citation type="journal article" date="2015" name="Int. J. Syst. Evol. Microbiol.">
        <title>Novibacillus thermophilus gen. nov., sp. nov., a Gram-staining-negative and moderately thermophilic member of the family Thermoactinomycetaceae.</title>
        <authorList>
            <person name="Yang G."/>
            <person name="Chen J."/>
            <person name="Zhou S."/>
        </authorList>
    </citation>
    <scope>NUCLEOTIDE SEQUENCE [LARGE SCALE GENOMIC DNA]</scope>
    <source>
        <strain evidence="3 4">SG-1</strain>
    </source>
</reference>
<evidence type="ECO:0000259" key="2">
    <source>
        <dbReference type="SMART" id="SM00849"/>
    </source>
</evidence>
<dbReference type="AlphaFoldDB" id="A0A1U9K9X4"/>
<dbReference type="RefSeq" id="WP_077720681.1">
    <property type="nucleotide sequence ID" value="NZ_CP019699.1"/>
</dbReference>
<name>A0A1U9K9X4_9BACL</name>
<sequence>MKWTVLGFQSPYPGPGGATPGYLLETSSGKYILIDCGSGVMAELAHYLPTYQLEALMLSHLHHDHIADVLTLQYALHLQHIQGKRKKPLPVYAPRRPESWWQKLRFRTVTEPVDIESQTKIDVDGVSIAFHRTDHGIPCYAMEIREGFRTILYGADSGVKTDWENMCREPDLFVCEATFLEAQIPEDNVPHLSARQAAQAAERIGAKALLLTHVYPDNDLEDIRREAAPHFSGDLYVAEKGWNIAL</sequence>
<dbReference type="InterPro" id="IPR001279">
    <property type="entry name" value="Metallo-B-lactamas"/>
</dbReference>
<protein>
    <recommendedName>
        <fullName evidence="2">Metallo-beta-lactamase domain-containing protein</fullName>
    </recommendedName>
</protein>
<feature type="domain" description="Metallo-beta-lactamase" evidence="2">
    <location>
        <begin position="18"/>
        <end position="213"/>
    </location>
</feature>
<evidence type="ECO:0000313" key="4">
    <source>
        <dbReference type="Proteomes" id="UP000188603"/>
    </source>
</evidence>